<dbReference type="InterPro" id="IPR012336">
    <property type="entry name" value="Thioredoxin-like_fold"/>
</dbReference>
<evidence type="ECO:0000313" key="3">
    <source>
        <dbReference type="EMBL" id="WWM70095.1"/>
    </source>
</evidence>
<feature type="chain" id="PRO_5046882184" evidence="1">
    <location>
        <begin position="20"/>
        <end position="249"/>
    </location>
</feature>
<proteinExistence type="predicted"/>
<dbReference type="SUPFAM" id="SSF52833">
    <property type="entry name" value="Thioredoxin-like"/>
    <property type="match status" value="1"/>
</dbReference>
<dbReference type="Gene3D" id="3.40.30.10">
    <property type="entry name" value="Glutaredoxin"/>
    <property type="match status" value="1"/>
</dbReference>
<dbReference type="InterPro" id="IPR036249">
    <property type="entry name" value="Thioredoxin-like_sf"/>
</dbReference>
<protein>
    <submittedName>
        <fullName evidence="3">Thioredoxin domain-containing protein</fullName>
    </submittedName>
</protein>
<dbReference type="RefSeq" id="WP_338502709.1">
    <property type="nucleotide sequence ID" value="NZ_CP145607.1"/>
</dbReference>
<evidence type="ECO:0000313" key="4">
    <source>
        <dbReference type="Proteomes" id="UP001382935"/>
    </source>
</evidence>
<sequence>MRFRPVAIAFLALSIAACGKGGADSGAAGGAVSTNTAANVAPPPGGDWTTVVSGSGDGIVMGNPDAKVKLLEIASLGCPFCKRFEDEGVPEVMKLVKAGQVQWEFRPFIIHGPVDVAANLIARCNGPQGFFPMSAALYREQERWMGRFEQAPPERVARLQGLPPTQAFVEAATLAGLQGIAAQNGLPSAKANQCLADEAAIEREVAVTANAQSEFPVFKGTPGFAINGQFVPNASSWADLKPALEAALR</sequence>
<evidence type="ECO:0000256" key="1">
    <source>
        <dbReference type="SAM" id="SignalP"/>
    </source>
</evidence>
<gene>
    <name evidence="3" type="ORF">V6R86_05210</name>
</gene>
<evidence type="ECO:0000259" key="2">
    <source>
        <dbReference type="Pfam" id="PF13462"/>
    </source>
</evidence>
<dbReference type="Gene3D" id="1.10.40.110">
    <property type="match status" value="1"/>
</dbReference>
<feature type="domain" description="Thioredoxin-like fold" evidence="2">
    <location>
        <begin position="56"/>
        <end position="245"/>
    </location>
</feature>
<dbReference type="PROSITE" id="PS51257">
    <property type="entry name" value="PROKAR_LIPOPROTEIN"/>
    <property type="match status" value="1"/>
</dbReference>
<dbReference type="Proteomes" id="UP001382935">
    <property type="component" value="Chromosome"/>
</dbReference>
<accession>A0ABZ2G2R8</accession>
<organism evidence="3 4">
    <name type="scientific">Sphingomonas kaistensis</name>
    <dbReference type="NCBI Taxonomy" id="298708"/>
    <lineage>
        <taxon>Bacteria</taxon>
        <taxon>Pseudomonadati</taxon>
        <taxon>Pseudomonadota</taxon>
        <taxon>Alphaproteobacteria</taxon>
        <taxon>Sphingomonadales</taxon>
        <taxon>Sphingomonadaceae</taxon>
        <taxon>Sphingomonas</taxon>
    </lineage>
</organism>
<dbReference type="EMBL" id="CP145607">
    <property type="protein sequence ID" value="WWM70095.1"/>
    <property type="molecule type" value="Genomic_DNA"/>
</dbReference>
<name>A0ABZ2G2R8_9SPHN</name>
<keyword evidence="4" id="KW-1185">Reference proteome</keyword>
<keyword evidence="1" id="KW-0732">Signal</keyword>
<dbReference type="Pfam" id="PF13462">
    <property type="entry name" value="Thioredoxin_4"/>
    <property type="match status" value="1"/>
</dbReference>
<reference evidence="3 4" key="1">
    <citation type="submission" date="2024-02" db="EMBL/GenBank/DDBJ databases">
        <title>Full genome sequence of Sphingomonas kaistensis.</title>
        <authorList>
            <person name="Poletto B.L."/>
            <person name="Silva G."/>
            <person name="Galante D."/>
            <person name="Campos K.R."/>
            <person name="Santos M.B.N."/>
            <person name="Sacchi C.T."/>
        </authorList>
    </citation>
    <scope>NUCLEOTIDE SEQUENCE [LARGE SCALE GENOMIC DNA]</scope>
    <source>
        <strain evidence="3 4">MA4R</strain>
    </source>
</reference>
<feature type="signal peptide" evidence="1">
    <location>
        <begin position="1"/>
        <end position="19"/>
    </location>
</feature>